<evidence type="ECO:0000313" key="2">
    <source>
        <dbReference type="EMBL" id="CAB5208429.1"/>
    </source>
</evidence>
<dbReference type="EMBL" id="LR798231">
    <property type="protein sequence ID" value="CAB5208429.1"/>
    <property type="molecule type" value="Genomic_DNA"/>
</dbReference>
<reference evidence="2" key="1">
    <citation type="submission" date="2020-05" db="EMBL/GenBank/DDBJ databases">
        <authorList>
            <person name="Chiriac C."/>
            <person name="Salcher M."/>
            <person name="Ghai R."/>
            <person name="Kavagutti S V."/>
        </authorList>
    </citation>
    <scope>NUCLEOTIDE SEQUENCE</scope>
</reference>
<proteinExistence type="predicted"/>
<protein>
    <submittedName>
        <fullName evidence="2">Uncharacterized protein</fullName>
    </submittedName>
</protein>
<name>A0A6J7WGK8_9CAUD</name>
<accession>A0A6J7WGK8</accession>
<dbReference type="EMBL" id="LR796187">
    <property type="protein sequence ID" value="CAB4125508.1"/>
    <property type="molecule type" value="Genomic_DNA"/>
</dbReference>
<organism evidence="2">
    <name type="scientific">uncultured Caudovirales phage</name>
    <dbReference type="NCBI Taxonomy" id="2100421"/>
    <lineage>
        <taxon>Viruses</taxon>
        <taxon>Duplodnaviria</taxon>
        <taxon>Heunggongvirae</taxon>
        <taxon>Uroviricota</taxon>
        <taxon>Caudoviricetes</taxon>
        <taxon>Peduoviridae</taxon>
        <taxon>Maltschvirus</taxon>
        <taxon>Maltschvirus maltsch</taxon>
    </lineage>
</organism>
<sequence>MEQLTQFVKPTFISGLRPINSSAGEMRFNSDTNNMEVFDGTLWNIVSDEPSPSKLKIAIGKEKFGDCHYWVQVTVPGLFSERLEKNLEIDEWVEKTYGSKSTWGYGRWTGADGRYWFKEEKDRDWFILRWTE</sequence>
<gene>
    <name evidence="2" type="ORF">UFOVP181_20</name>
    <name evidence="1" type="ORF">UFOVP57_143</name>
</gene>
<evidence type="ECO:0000313" key="1">
    <source>
        <dbReference type="EMBL" id="CAB4125508.1"/>
    </source>
</evidence>